<proteinExistence type="predicted"/>
<reference evidence="1" key="1">
    <citation type="submission" date="2014-11" db="EMBL/GenBank/DDBJ databases">
        <authorList>
            <person name="Amaro Gonzalez C."/>
        </authorList>
    </citation>
    <scope>NUCLEOTIDE SEQUENCE</scope>
</reference>
<organism evidence="1">
    <name type="scientific">Anguilla anguilla</name>
    <name type="common">European freshwater eel</name>
    <name type="synonym">Muraena anguilla</name>
    <dbReference type="NCBI Taxonomy" id="7936"/>
    <lineage>
        <taxon>Eukaryota</taxon>
        <taxon>Metazoa</taxon>
        <taxon>Chordata</taxon>
        <taxon>Craniata</taxon>
        <taxon>Vertebrata</taxon>
        <taxon>Euteleostomi</taxon>
        <taxon>Actinopterygii</taxon>
        <taxon>Neopterygii</taxon>
        <taxon>Teleostei</taxon>
        <taxon>Anguilliformes</taxon>
        <taxon>Anguillidae</taxon>
        <taxon>Anguilla</taxon>
    </lineage>
</organism>
<protein>
    <submittedName>
        <fullName evidence="1">Uncharacterized protein</fullName>
    </submittedName>
</protein>
<reference evidence="1" key="2">
    <citation type="journal article" date="2015" name="Fish Shellfish Immunol.">
        <title>Early steps in the European eel (Anguilla anguilla)-Vibrio vulnificus interaction in the gills: Role of the RtxA13 toxin.</title>
        <authorList>
            <person name="Callol A."/>
            <person name="Pajuelo D."/>
            <person name="Ebbesson L."/>
            <person name="Teles M."/>
            <person name="MacKenzie S."/>
            <person name="Amaro C."/>
        </authorList>
    </citation>
    <scope>NUCLEOTIDE SEQUENCE</scope>
</reference>
<accession>A0A0E9P7V6</accession>
<evidence type="ECO:0000313" key="1">
    <source>
        <dbReference type="EMBL" id="JAH00135.1"/>
    </source>
</evidence>
<dbReference type="AlphaFoldDB" id="A0A0E9P7V6"/>
<dbReference type="EMBL" id="GBXM01108442">
    <property type="protein sequence ID" value="JAH00135.1"/>
    <property type="molecule type" value="Transcribed_RNA"/>
</dbReference>
<name>A0A0E9P7V6_ANGAN</name>
<sequence>MVTYQNGAQKVDVKRVQWFRSRENEQGMEQNKNKNFETSTYMIYIYEPQVYMQRQNTFHSILSHRAMV</sequence>